<dbReference type="InterPro" id="IPR003000">
    <property type="entry name" value="Sirtuin"/>
</dbReference>
<reference evidence="1 2" key="1">
    <citation type="journal article" date="2018" name="New Phytol.">
        <title>Phylogenomics of Endogonaceae and evolution of mycorrhizas within Mucoromycota.</title>
        <authorList>
            <person name="Chang Y."/>
            <person name="Desiro A."/>
            <person name="Na H."/>
            <person name="Sandor L."/>
            <person name="Lipzen A."/>
            <person name="Clum A."/>
            <person name="Barry K."/>
            <person name="Grigoriev I.V."/>
            <person name="Martin F.M."/>
            <person name="Stajich J.E."/>
            <person name="Smith M.E."/>
            <person name="Bonito G."/>
            <person name="Spatafora J.W."/>
        </authorList>
    </citation>
    <scope>NUCLEOTIDE SEQUENCE [LARGE SCALE GENOMIC DNA]</scope>
    <source>
        <strain evidence="1 2">AD002</strain>
    </source>
</reference>
<proteinExistence type="predicted"/>
<dbReference type="SUPFAM" id="SSF52467">
    <property type="entry name" value="DHS-like NAD/FAD-binding domain"/>
    <property type="match status" value="1"/>
</dbReference>
<dbReference type="Proteomes" id="UP000274822">
    <property type="component" value="Unassembled WGS sequence"/>
</dbReference>
<sequence>MVKHIINGQSRHSKLPSSKNKGMVQVQIHDISLMKHHLLDRANKWIVIAGAGISTSSGIPDFRSPGGLFTLLKSNSGRNVLRGKDLFDATLFHVILPHNYLFSH</sequence>
<dbReference type="InterPro" id="IPR029035">
    <property type="entry name" value="DHS-like_NAD/FAD-binding_dom"/>
</dbReference>
<dbReference type="Pfam" id="PF02146">
    <property type="entry name" value="SIR2"/>
    <property type="match status" value="1"/>
</dbReference>
<dbReference type="EMBL" id="RBNJ01014455">
    <property type="protein sequence ID" value="RUS24955.1"/>
    <property type="molecule type" value="Genomic_DNA"/>
</dbReference>
<dbReference type="Gene3D" id="3.40.50.1220">
    <property type="entry name" value="TPP-binding domain"/>
    <property type="match status" value="1"/>
</dbReference>
<comment type="caution">
    <text evidence="1">The sequence shown here is derived from an EMBL/GenBank/DDBJ whole genome shotgun (WGS) entry which is preliminary data.</text>
</comment>
<dbReference type="PANTHER" id="PTHR11085">
    <property type="entry name" value="NAD-DEPENDENT PROTEIN DEACYLASE SIRTUIN-5, MITOCHONDRIAL-RELATED"/>
    <property type="match status" value="1"/>
</dbReference>
<protein>
    <submittedName>
        <fullName evidence="1">Uncharacterized protein</fullName>
    </submittedName>
</protein>
<dbReference type="GO" id="GO:0017136">
    <property type="term" value="F:histone deacetylase activity, NAD-dependent"/>
    <property type="evidence" value="ECO:0007669"/>
    <property type="project" value="TreeGrafter"/>
</dbReference>
<gene>
    <name evidence="1" type="ORF">BC938DRAFT_472834</name>
</gene>
<dbReference type="GO" id="GO:0005634">
    <property type="term" value="C:nucleus"/>
    <property type="evidence" value="ECO:0007669"/>
    <property type="project" value="TreeGrafter"/>
</dbReference>
<evidence type="ECO:0000313" key="1">
    <source>
        <dbReference type="EMBL" id="RUS24955.1"/>
    </source>
</evidence>
<dbReference type="InterPro" id="IPR050134">
    <property type="entry name" value="NAD-dep_sirtuin_deacylases"/>
</dbReference>
<name>A0A433Q5A8_9FUNG</name>
<keyword evidence="2" id="KW-1185">Reference proteome</keyword>
<dbReference type="GO" id="GO:0070403">
    <property type="term" value="F:NAD+ binding"/>
    <property type="evidence" value="ECO:0007669"/>
    <property type="project" value="InterPro"/>
</dbReference>
<dbReference type="AlphaFoldDB" id="A0A433Q5A8"/>
<evidence type="ECO:0000313" key="2">
    <source>
        <dbReference type="Proteomes" id="UP000274822"/>
    </source>
</evidence>
<accession>A0A433Q5A8</accession>
<dbReference type="PANTHER" id="PTHR11085:SF10">
    <property type="entry name" value="NAD-DEPENDENT PROTEIN DEACYLASE SIRTUIN-5, MITOCHONDRIAL-RELATED"/>
    <property type="match status" value="1"/>
</dbReference>
<organism evidence="1 2">
    <name type="scientific">Jimgerdemannia flammicorona</name>
    <dbReference type="NCBI Taxonomy" id="994334"/>
    <lineage>
        <taxon>Eukaryota</taxon>
        <taxon>Fungi</taxon>
        <taxon>Fungi incertae sedis</taxon>
        <taxon>Mucoromycota</taxon>
        <taxon>Mucoromycotina</taxon>
        <taxon>Endogonomycetes</taxon>
        <taxon>Endogonales</taxon>
        <taxon>Endogonaceae</taxon>
        <taxon>Jimgerdemannia</taxon>
    </lineage>
</organism>